<reference evidence="2" key="1">
    <citation type="submission" date="2015-07" db="EMBL/GenBank/DDBJ databases">
        <authorList>
            <person name="Rodrigo-Torres Lidia"/>
            <person name="Arahal R.David."/>
        </authorList>
    </citation>
    <scope>NUCLEOTIDE SEQUENCE [LARGE SCALE GENOMIC DNA]</scope>
    <source>
        <strain evidence="2">CECT 4801</strain>
    </source>
</reference>
<evidence type="ECO:0000313" key="1">
    <source>
        <dbReference type="EMBL" id="CTQ47326.1"/>
    </source>
</evidence>
<name>A0A0M6YB57_9HYPH</name>
<dbReference type="Proteomes" id="UP000048926">
    <property type="component" value="Unassembled WGS sequence"/>
</dbReference>
<sequence length="836" mass="94169">MNTAATNEDLPHLPAKRLAESCLRLTGPEMSSWLEGNVASFLTEARAFNEAHGGASDSINDDSAKYILDDPEDGAEVPAPPALGIMGEAGAGKTRHTATALVNHASDLKTGYNGDSVRQMREFEEFTSGIGGEIELYLGREQFSKDGEPMCLRQDVAAAVAQRGLNVRETACVRTEFDKATGKKVERKCPFFDQCQYNKQFERAEKAKIVAGSHQFLKFENKAMAKIDMLVIDEASWSVNIGETTIDLAAFMTHRAIGSNGMNRNYHAESRSEFEERQAETEVVLNQAIDAFRSAFNKAHKERRFPSLKDFRETELTPEWCESAARAEYTRKKTPDIYPDMADDDVLDLLSKLEFDQIAGFARTWRVLAAEMRARPEGDSPVQGFEFLSNIARAHSDGVRLQLGMKVHYRTKPKHYDKPTLVLDGDADPIIMNKFYPHMKFVQARGKWPNCPVYQQVSKTGSKYSFETSKTALDDVRAAILALVDRHRAEFERDPARRIVIVMQKFMEDKLREEGFIPAEGTPEYDQCGFAVMHFGATRGIDAHSKAAALMVVGRMEPAVDDVESMGRKIYGDDVEPLRFIQPDKNGMKQFPRQEVIVRDKRGSTAKVMVSYHPDPRCDALLRQVRDAELYQAIMRIRPLWGNGEIIMLTNVPLPIEVARISTWAELVPDQFDRSVRRGILFDNFRDMAEANPDLFASHAALRQSWKRRPGRVFASDLEALMAATIKEEECEGWMRIRFRRAGAGGKRMTWRSAWIRAEKAGRLADLEANLSNRLSGVSDLEIVEMVAPAVDNVVEFPCPDREQLKKELRQAAFHAVVPERMKSTMYELGAVATPF</sequence>
<organism evidence="1 2">
    <name type="scientific">Roseibium aggregatum</name>
    <dbReference type="NCBI Taxonomy" id="187304"/>
    <lineage>
        <taxon>Bacteria</taxon>
        <taxon>Pseudomonadati</taxon>
        <taxon>Pseudomonadota</taxon>
        <taxon>Alphaproteobacteria</taxon>
        <taxon>Hyphomicrobiales</taxon>
        <taxon>Stappiaceae</taxon>
        <taxon>Roseibium</taxon>
    </lineage>
</organism>
<keyword evidence="2" id="KW-1185">Reference proteome</keyword>
<dbReference type="AlphaFoldDB" id="A0A0M6YB57"/>
<gene>
    <name evidence="1" type="ORF">LAL4801_05788</name>
</gene>
<evidence type="ECO:0000313" key="2">
    <source>
        <dbReference type="Proteomes" id="UP000048926"/>
    </source>
</evidence>
<accession>A0A0M6YB57</accession>
<protein>
    <submittedName>
        <fullName evidence="1">Uncharacterized protein</fullName>
    </submittedName>
</protein>
<dbReference type="EMBL" id="CXST01000006">
    <property type="protein sequence ID" value="CTQ47326.1"/>
    <property type="molecule type" value="Genomic_DNA"/>
</dbReference>
<proteinExistence type="predicted"/>